<accession>A0A6G7YJH2</accession>
<proteinExistence type="predicted"/>
<name>A0A6G7YJH2_9ACTN</name>
<gene>
    <name evidence="1" type="ORF">G7071_17040</name>
</gene>
<dbReference type="EMBL" id="CP049866">
    <property type="protein sequence ID" value="QIK76885.1"/>
    <property type="molecule type" value="Genomic_DNA"/>
</dbReference>
<dbReference type="KEGG" id="npi:G7071_17040"/>
<organism evidence="1 2">
    <name type="scientific">Nocardioides piscis</name>
    <dbReference type="NCBI Taxonomy" id="2714938"/>
    <lineage>
        <taxon>Bacteria</taxon>
        <taxon>Bacillati</taxon>
        <taxon>Actinomycetota</taxon>
        <taxon>Actinomycetes</taxon>
        <taxon>Propionibacteriales</taxon>
        <taxon>Nocardioidaceae</taxon>
        <taxon>Nocardioides</taxon>
    </lineage>
</organism>
<evidence type="ECO:0000313" key="1">
    <source>
        <dbReference type="EMBL" id="QIK76885.1"/>
    </source>
</evidence>
<sequence>MSTSATSRASPTGSHLVLAVSVPYSIALATPPMSPRAVSVGATSLVAPDPMTPPVASASPNTRMAVVTRHCLNDRMLVLEEAAVIPG</sequence>
<dbReference type="RefSeq" id="WP_166320570.1">
    <property type="nucleotide sequence ID" value="NZ_CP049866.1"/>
</dbReference>
<reference evidence="1 2" key="1">
    <citation type="submission" date="2020-03" db="EMBL/GenBank/DDBJ databases">
        <title>Nocardioides sp. nov., isolated from fish.</title>
        <authorList>
            <person name="Hyun D.-W."/>
            <person name="Bae J.-W."/>
        </authorList>
    </citation>
    <scope>NUCLEOTIDE SEQUENCE [LARGE SCALE GENOMIC DNA]</scope>
    <source>
        <strain evidence="1 2">HDW12A</strain>
    </source>
</reference>
<protein>
    <submittedName>
        <fullName evidence="1">Uncharacterized protein</fullName>
    </submittedName>
</protein>
<dbReference type="Proteomes" id="UP000502035">
    <property type="component" value="Chromosome"/>
</dbReference>
<dbReference type="AlphaFoldDB" id="A0A6G7YJH2"/>
<evidence type="ECO:0000313" key="2">
    <source>
        <dbReference type="Proteomes" id="UP000502035"/>
    </source>
</evidence>
<keyword evidence="2" id="KW-1185">Reference proteome</keyword>